<evidence type="ECO:0000313" key="3">
    <source>
        <dbReference type="Proteomes" id="UP000091820"/>
    </source>
</evidence>
<sequence>MNAVSAFCLAFIFFSFFASHVLTIAITTPEAVRIRMSSMRLSIDAMEPRLAIICNRVRMWRLEVKRKVHKKYRLNTEHCSKFFFLPLSESEYLRDMHDRSENGRSKGPGEISKQYRVIKAMWTRESRRGFH</sequence>
<feature type="chain" id="PRO_5008399835" description="Secreted protein" evidence="1">
    <location>
        <begin position="24"/>
        <end position="131"/>
    </location>
</feature>
<reference evidence="3" key="1">
    <citation type="submission" date="2014-03" db="EMBL/GenBank/DDBJ databases">
        <authorList>
            <person name="Aksoy S."/>
            <person name="Warren W."/>
            <person name="Wilson R.K."/>
        </authorList>
    </citation>
    <scope>NUCLEOTIDE SEQUENCE [LARGE SCALE GENOMIC DNA]</scope>
    <source>
        <strain evidence="3">IAEA</strain>
    </source>
</reference>
<dbReference type="STRING" id="37001.A0A1A9W0U4"/>
<keyword evidence="1" id="KW-0732">Signal</keyword>
<dbReference type="AlphaFoldDB" id="A0A1A9W0U4"/>
<evidence type="ECO:0008006" key="4">
    <source>
        <dbReference type="Google" id="ProtNLM"/>
    </source>
</evidence>
<organism evidence="2 3">
    <name type="scientific">Glossina brevipalpis</name>
    <dbReference type="NCBI Taxonomy" id="37001"/>
    <lineage>
        <taxon>Eukaryota</taxon>
        <taxon>Metazoa</taxon>
        <taxon>Ecdysozoa</taxon>
        <taxon>Arthropoda</taxon>
        <taxon>Hexapoda</taxon>
        <taxon>Insecta</taxon>
        <taxon>Pterygota</taxon>
        <taxon>Neoptera</taxon>
        <taxon>Endopterygota</taxon>
        <taxon>Diptera</taxon>
        <taxon>Brachycera</taxon>
        <taxon>Muscomorpha</taxon>
        <taxon>Hippoboscoidea</taxon>
        <taxon>Glossinidae</taxon>
        <taxon>Glossina</taxon>
    </lineage>
</organism>
<evidence type="ECO:0000256" key="1">
    <source>
        <dbReference type="SAM" id="SignalP"/>
    </source>
</evidence>
<proteinExistence type="predicted"/>
<name>A0A1A9W0U4_9MUSC</name>
<accession>A0A1A9W0U4</accession>
<dbReference type="Proteomes" id="UP000091820">
    <property type="component" value="Unassembled WGS sequence"/>
</dbReference>
<protein>
    <recommendedName>
        <fullName evidence="4">Secreted protein</fullName>
    </recommendedName>
</protein>
<dbReference type="EnsemblMetazoa" id="GBRI002255-RA">
    <property type="protein sequence ID" value="GBRI002255-PA"/>
    <property type="gene ID" value="GBRI002255"/>
</dbReference>
<dbReference type="VEuPathDB" id="VectorBase:GBRI002255"/>
<feature type="signal peptide" evidence="1">
    <location>
        <begin position="1"/>
        <end position="23"/>
    </location>
</feature>
<evidence type="ECO:0000313" key="2">
    <source>
        <dbReference type="EnsemblMetazoa" id="GBRI002255-PA"/>
    </source>
</evidence>
<reference evidence="2" key="2">
    <citation type="submission" date="2020-05" db="UniProtKB">
        <authorList>
            <consortium name="EnsemblMetazoa"/>
        </authorList>
    </citation>
    <scope>IDENTIFICATION</scope>
    <source>
        <strain evidence="2">IAEA</strain>
    </source>
</reference>
<keyword evidence="3" id="KW-1185">Reference proteome</keyword>